<dbReference type="EMBL" id="QNRK01000020">
    <property type="protein sequence ID" value="RBP09803.1"/>
    <property type="molecule type" value="Genomic_DNA"/>
</dbReference>
<organism evidence="1 2">
    <name type="scientific">Roseiarcus fermentans</name>
    <dbReference type="NCBI Taxonomy" id="1473586"/>
    <lineage>
        <taxon>Bacteria</taxon>
        <taxon>Pseudomonadati</taxon>
        <taxon>Pseudomonadota</taxon>
        <taxon>Alphaproteobacteria</taxon>
        <taxon>Hyphomicrobiales</taxon>
        <taxon>Roseiarcaceae</taxon>
        <taxon>Roseiarcus</taxon>
    </lineage>
</organism>
<evidence type="ECO:0000313" key="2">
    <source>
        <dbReference type="Proteomes" id="UP000253529"/>
    </source>
</evidence>
<dbReference type="AlphaFoldDB" id="A0A366F584"/>
<dbReference type="Proteomes" id="UP000253529">
    <property type="component" value="Unassembled WGS sequence"/>
</dbReference>
<keyword evidence="2" id="KW-1185">Reference proteome</keyword>
<comment type="caution">
    <text evidence="1">The sequence shown here is derived from an EMBL/GenBank/DDBJ whole genome shotgun (WGS) entry which is preliminary data.</text>
</comment>
<accession>A0A366F584</accession>
<name>A0A366F584_9HYPH</name>
<feature type="non-terminal residue" evidence="1">
    <location>
        <position position="66"/>
    </location>
</feature>
<gene>
    <name evidence="1" type="ORF">DFR50_1201</name>
</gene>
<sequence length="66" mass="7480">MIRDFVHQHPFLQEREANVNTLTDPVLAKRHNSPVNPGVRLDPSWFESVGVNTSAVERRAATLTTR</sequence>
<proteinExistence type="predicted"/>
<evidence type="ECO:0000313" key="1">
    <source>
        <dbReference type="EMBL" id="RBP09803.1"/>
    </source>
</evidence>
<reference evidence="1 2" key="1">
    <citation type="submission" date="2018-06" db="EMBL/GenBank/DDBJ databases">
        <title>Genomic Encyclopedia of Type Strains, Phase IV (KMG-IV): sequencing the most valuable type-strain genomes for metagenomic binning, comparative biology and taxonomic classification.</title>
        <authorList>
            <person name="Goeker M."/>
        </authorList>
    </citation>
    <scope>NUCLEOTIDE SEQUENCE [LARGE SCALE GENOMIC DNA]</scope>
    <source>
        <strain evidence="1 2">DSM 24875</strain>
    </source>
</reference>
<protein>
    <submittedName>
        <fullName evidence="1">Uncharacterized protein</fullName>
    </submittedName>
</protein>